<dbReference type="RefSeq" id="WP_231485509.1">
    <property type="nucleotide sequence ID" value="NZ_BAAAZO010000014.1"/>
</dbReference>
<protein>
    <submittedName>
        <fullName evidence="2">Amidohydrolase family protein</fullName>
    </submittedName>
</protein>
<dbReference type="Proteomes" id="UP001501074">
    <property type="component" value="Unassembled WGS sequence"/>
</dbReference>
<dbReference type="PANTHER" id="PTHR11647:SF1">
    <property type="entry name" value="COLLAPSIN RESPONSE MEDIATOR PROTEIN"/>
    <property type="match status" value="1"/>
</dbReference>
<sequence>MTFDLIIRRGRVFDGTGAPSVLADVGIRDGVIAEISGPPLPVDGCPEVIDADGAWVTPGFIDVHTHYDAEILVNPGLPESLRHGVTTVVMGNCSLSTVFSDPVDCADLFSRVEAVPRDQVLKTLRDKRSWSGPADYIDTIDALPLGPNVAGFLGHSDLRAHVLGLGRSVDPRARPSRAEMARMEALLEEAVKAGMLGMSSMTSPFARLDGDRYRSARLPSTYATWHEFRRLHAVLRSHGAVLQSAPNTTRPLNTVLFLLSSSGFGVRPALRTTLLTAIDPKAAPFFFRVPGFSARTANRFGRADVRWQHLPLPFELYADGIDLVIFEEFGATAAALHLRDEVERRELMADQGYRDWFRAEYTRRFPVKAWHRDLYDAQIVDCPDDSLIGLSFGEAADRRDIHPVDAFCELMVLHGQKLRWRTTIANHRPDVLDRLAVDTGVQIGFADSGAHLRNMAFYNFPLRLLWRVREAQRAGQPFMTTEAAVHRLTGELAAWLGLDAGRLEVGARADVTVIDPEGLDQEVNAYHEAPMDVFGGLRRMVNRNDRAVPAVCVGGQVVFRSGVASPVAAGRYLRTRVGS</sequence>
<dbReference type="InterPro" id="IPR050378">
    <property type="entry name" value="Metallo-dep_Hydrolases_sf"/>
</dbReference>
<dbReference type="SUPFAM" id="SSF51338">
    <property type="entry name" value="Composite domain of metallo-dependent hydrolases"/>
    <property type="match status" value="1"/>
</dbReference>
<dbReference type="InterPro" id="IPR032466">
    <property type="entry name" value="Metal_Hydrolase"/>
</dbReference>
<organism evidence="2 3">
    <name type="scientific">Kineosporia mesophila</name>
    <dbReference type="NCBI Taxonomy" id="566012"/>
    <lineage>
        <taxon>Bacteria</taxon>
        <taxon>Bacillati</taxon>
        <taxon>Actinomycetota</taxon>
        <taxon>Actinomycetes</taxon>
        <taxon>Kineosporiales</taxon>
        <taxon>Kineosporiaceae</taxon>
        <taxon>Kineosporia</taxon>
    </lineage>
</organism>
<feature type="domain" description="Amidohydrolase 3" evidence="1">
    <location>
        <begin position="47"/>
        <end position="116"/>
    </location>
</feature>
<dbReference type="Pfam" id="PF07969">
    <property type="entry name" value="Amidohydro_3"/>
    <property type="match status" value="1"/>
</dbReference>
<reference evidence="3" key="1">
    <citation type="journal article" date="2019" name="Int. J. Syst. Evol. Microbiol.">
        <title>The Global Catalogue of Microorganisms (GCM) 10K type strain sequencing project: providing services to taxonomists for standard genome sequencing and annotation.</title>
        <authorList>
            <consortium name="The Broad Institute Genomics Platform"/>
            <consortium name="The Broad Institute Genome Sequencing Center for Infectious Disease"/>
            <person name="Wu L."/>
            <person name="Ma J."/>
        </authorList>
    </citation>
    <scope>NUCLEOTIDE SEQUENCE [LARGE SCALE GENOMIC DNA]</scope>
    <source>
        <strain evidence="3">JCM 16902</strain>
    </source>
</reference>
<evidence type="ECO:0000313" key="3">
    <source>
        <dbReference type="Proteomes" id="UP001501074"/>
    </source>
</evidence>
<dbReference type="PANTHER" id="PTHR11647">
    <property type="entry name" value="HYDRANTOINASE/DIHYDROPYRIMIDINASE FAMILY MEMBER"/>
    <property type="match status" value="1"/>
</dbReference>
<dbReference type="Gene3D" id="2.30.40.10">
    <property type="entry name" value="Urease, subunit C, domain 1"/>
    <property type="match status" value="1"/>
</dbReference>
<proteinExistence type="predicted"/>
<dbReference type="InterPro" id="IPR013108">
    <property type="entry name" value="Amidohydro_3"/>
</dbReference>
<gene>
    <name evidence="2" type="ORF">GCM10022223_69730</name>
</gene>
<keyword evidence="3" id="KW-1185">Reference proteome</keyword>
<dbReference type="Gene3D" id="3.20.20.140">
    <property type="entry name" value="Metal-dependent hydrolases"/>
    <property type="match status" value="2"/>
</dbReference>
<comment type="caution">
    <text evidence="2">The sequence shown here is derived from an EMBL/GenBank/DDBJ whole genome shotgun (WGS) entry which is preliminary data.</text>
</comment>
<evidence type="ECO:0000259" key="1">
    <source>
        <dbReference type="Pfam" id="PF07969"/>
    </source>
</evidence>
<name>A0ABP7AVG2_9ACTN</name>
<accession>A0ABP7AVG2</accession>
<evidence type="ECO:0000313" key="2">
    <source>
        <dbReference type="EMBL" id="GAA3640534.1"/>
    </source>
</evidence>
<dbReference type="SUPFAM" id="SSF51556">
    <property type="entry name" value="Metallo-dependent hydrolases"/>
    <property type="match status" value="1"/>
</dbReference>
<dbReference type="InterPro" id="IPR011059">
    <property type="entry name" value="Metal-dep_hydrolase_composite"/>
</dbReference>
<dbReference type="EMBL" id="BAAAZO010000014">
    <property type="protein sequence ID" value="GAA3640534.1"/>
    <property type="molecule type" value="Genomic_DNA"/>
</dbReference>